<comment type="caution">
    <text evidence="4">The sequence shown here is derived from an EMBL/GenBank/DDBJ whole genome shotgun (WGS) entry which is preliminary data.</text>
</comment>
<accession>A0A0M2T2H0</accession>
<dbReference type="InterPro" id="IPR050695">
    <property type="entry name" value="N-acetylmuramoyl_amidase_3"/>
</dbReference>
<gene>
    <name evidence="4" type="ORF">WQ57_04265</name>
</gene>
<evidence type="ECO:0000259" key="3">
    <source>
        <dbReference type="PROSITE" id="PS51724"/>
    </source>
</evidence>
<protein>
    <submittedName>
        <fullName evidence="4">Cell wall hydrolase</fullName>
    </submittedName>
</protein>
<evidence type="ECO:0000256" key="2">
    <source>
        <dbReference type="SAM" id="MobiDB-lite"/>
    </source>
</evidence>
<dbReference type="InterPro" id="IPR036680">
    <property type="entry name" value="SPOR-like_sf"/>
</dbReference>
<dbReference type="GO" id="GO:0042834">
    <property type="term" value="F:peptidoglycan binding"/>
    <property type="evidence" value="ECO:0007669"/>
    <property type="project" value="InterPro"/>
</dbReference>
<dbReference type="PATRIC" id="fig|1408103.3.peg.961"/>
<dbReference type="InterPro" id="IPR007730">
    <property type="entry name" value="SPOR-like_dom"/>
</dbReference>
<dbReference type="CDD" id="cd02696">
    <property type="entry name" value="MurNAc-LAA"/>
    <property type="match status" value="1"/>
</dbReference>
<feature type="domain" description="SPOR" evidence="3">
    <location>
        <begin position="199"/>
        <end position="275"/>
    </location>
</feature>
<feature type="region of interest" description="Disordered" evidence="2">
    <location>
        <begin position="186"/>
        <end position="207"/>
    </location>
</feature>
<dbReference type="GO" id="GO:0008745">
    <property type="term" value="F:N-acetylmuramoyl-L-alanine amidase activity"/>
    <property type="evidence" value="ECO:0007669"/>
    <property type="project" value="InterPro"/>
</dbReference>
<reference evidence="4 5" key="1">
    <citation type="submission" date="2015-04" db="EMBL/GenBank/DDBJ databases">
        <title>Taxonomic description and genome sequence of Bacillus campisalis sp. nov., a novel member of the genus Bacillus isolated from solar saltern.</title>
        <authorList>
            <person name="Mathan Kumar R."/>
            <person name="Kaur G."/>
            <person name="Kumar A."/>
            <person name="Singh N.K."/>
            <person name="Kaur N."/>
            <person name="Kumar N."/>
            <person name="Mayilraj S."/>
        </authorList>
    </citation>
    <scope>NUCLEOTIDE SEQUENCE [LARGE SCALE GENOMIC DNA]</scope>
    <source>
        <strain evidence="4 5">SA2-6</strain>
    </source>
</reference>
<dbReference type="SUPFAM" id="SSF110997">
    <property type="entry name" value="Sporulation related repeat"/>
    <property type="match status" value="1"/>
</dbReference>
<sequence length="275" mass="30084">MQIMLDAGHGYNTPGKRSPDGLREYEFNRAVASHARNLLGNYRNVTVHFAHSDERDVPLQERTSRANSLNVDVYVSIHANAFGSGGWNNVGGIETFVHPSRPSIAYQLARKIQRNLTAATGLADRGVKTADFHVLRETRMDAVLAECGFMTNRNEARLISTDTYRRTVAEAIVKALADQFSLVKTDGTAPAPSSSPSPPAPGGLYKVQTGAFGERKNADQLANQLRQDGYEAFVNASSADGLFRVQAGAFSEKQRADALAAQLRQDGYSTYVYRE</sequence>
<dbReference type="AlphaFoldDB" id="A0A0M2T2H0"/>
<dbReference type="GO" id="GO:0009253">
    <property type="term" value="P:peptidoglycan catabolic process"/>
    <property type="evidence" value="ECO:0007669"/>
    <property type="project" value="InterPro"/>
</dbReference>
<evidence type="ECO:0000313" key="5">
    <source>
        <dbReference type="Proteomes" id="UP000034166"/>
    </source>
</evidence>
<dbReference type="Pfam" id="PF05036">
    <property type="entry name" value="SPOR"/>
    <property type="match status" value="1"/>
</dbReference>
<keyword evidence="5" id="KW-1185">Reference proteome</keyword>
<name>A0A0M2T2H0_9BACI</name>
<dbReference type="SUPFAM" id="SSF53187">
    <property type="entry name" value="Zn-dependent exopeptidases"/>
    <property type="match status" value="1"/>
</dbReference>
<dbReference type="PANTHER" id="PTHR30404">
    <property type="entry name" value="N-ACETYLMURAMOYL-L-ALANINE AMIDASE"/>
    <property type="match status" value="1"/>
</dbReference>
<evidence type="ECO:0000256" key="1">
    <source>
        <dbReference type="ARBA" id="ARBA00022801"/>
    </source>
</evidence>
<dbReference type="GO" id="GO:0030288">
    <property type="term" value="C:outer membrane-bounded periplasmic space"/>
    <property type="evidence" value="ECO:0007669"/>
    <property type="project" value="TreeGrafter"/>
</dbReference>
<dbReference type="Gene3D" id="3.30.70.1070">
    <property type="entry name" value="Sporulation related repeat"/>
    <property type="match status" value="1"/>
</dbReference>
<dbReference type="Proteomes" id="UP000034166">
    <property type="component" value="Unassembled WGS sequence"/>
</dbReference>
<evidence type="ECO:0000313" key="4">
    <source>
        <dbReference type="EMBL" id="KKK39442.1"/>
    </source>
</evidence>
<organism evidence="4 5">
    <name type="scientific">Mesobacillus campisalis</name>
    <dbReference type="NCBI Taxonomy" id="1408103"/>
    <lineage>
        <taxon>Bacteria</taxon>
        <taxon>Bacillati</taxon>
        <taxon>Bacillota</taxon>
        <taxon>Bacilli</taxon>
        <taxon>Bacillales</taxon>
        <taxon>Bacillaceae</taxon>
        <taxon>Mesobacillus</taxon>
    </lineage>
</organism>
<dbReference type="OrthoDB" id="9763643at2"/>
<dbReference type="SMART" id="SM00646">
    <property type="entry name" value="Ami_3"/>
    <property type="match status" value="1"/>
</dbReference>
<dbReference type="InterPro" id="IPR002508">
    <property type="entry name" value="MurNAc-LAA_cat"/>
</dbReference>
<dbReference type="Pfam" id="PF01520">
    <property type="entry name" value="Amidase_3"/>
    <property type="match status" value="1"/>
</dbReference>
<dbReference type="Gene3D" id="3.40.630.40">
    <property type="entry name" value="Zn-dependent exopeptidases"/>
    <property type="match status" value="1"/>
</dbReference>
<dbReference type="PANTHER" id="PTHR30404:SF0">
    <property type="entry name" value="N-ACETYLMURAMOYL-L-ALANINE AMIDASE AMIC"/>
    <property type="match status" value="1"/>
</dbReference>
<proteinExistence type="predicted"/>
<keyword evidence="1 4" id="KW-0378">Hydrolase</keyword>
<dbReference type="PROSITE" id="PS51724">
    <property type="entry name" value="SPOR"/>
    <property type="match status" value="1"/>
</dbReference>
<dbReference type="EMBL" id="LAYY01000003">
    <property type="protein sequence ID" value="KKK39442.1"/>
    <property type="molecule type" value="Genomic_DNA"/>
</dbReference>